<dbReference type="RefSeq" id="WP_345929216.1">
    <property type="nucleotide sequence ID" value="NZ_JBDIVF010000009.1"/>
</dbReference>
<feature type="domain" description="NAD-dependent epimerase/dehydratase" evidence="2">
    <location>
        <begin position="3"/>
        <end position="217"/>
    </location>
</feature>
<accession>A0ABV2CU15</accession>
<comment type="similarity">
    <text evidence="1">Belongs to the NAD(P)-dependent epimerase/dehydratase family. SDR39U1 subfamily.</text>
</comment>
<dbReference type="InterPro" id="IPR010099">
    <property type="entry name" value="SDR39U1"/>
</dbReference>
<dbReference type="Pfam" id="PF08338">
    <property type="entry name" value="DUF1731"/>
    <property type="match status" value="1"/>
</dbReference>
<evidence type="ECO:0000259" key="3">
    <source>
        <dbReference type="Pfam" id="PF08338"/>
    </source>
</evidence>
<protein>
    <submittedName>
        <fullName evidence="4">TIGR01777 family oxidoreductase</fullName>
    </submittedName>
</protein>
<sequence length="300" mass="32055">MNILITGGTGLLGRSLCKALRNRGHQLWVLSRRPERVKALCGADTGVLASLRDYSADQHFDAIINLAGAPIIDLPWSNSRKATLRRSRIGLTDALVSAIARAHSKPKLLLSGSAVGVYGDAGERPCPDTVKFPLQDDFGSRLCADWEAAASKASGSGVRVCHLRTGLVLAPEGGLLARMKWPFRLGLGGALGQGSQWMSWIHIDDWVAAVCFLLDTPGLEGPFNLTAPEPVRNADFSTSLASTFGRRACLPQPAWLLKAALGQRAYLLLGGQNAPPERLIQAGFRFAQPALDAALANACR</sequence>
<name>A0ABV2CU15_9RHOO</name>
<dbReference type="PANTHER" id="PTHR11092:SF0">
    <property type="entry name" value="EPIMERASE FAMILY PROTEIN SDR39U1"/>
    <property type="match status" value="1"/>
</dbReference>
<organism evidence="4 5">
    <name type="scientific">Uliginosibacterium paludis</name>
    <dbReference type="NCBI Taxonomy" id="1615952"/>
    <lineage>
        <taxon>Bacteria</taxon>
        <taxon>Pseudomonadati</taxon>
        <taxon>Pseudomonadota</taxon>
        <taxon>Betaproteobacteria</taxon>
        <taxon>Rhodocyclales</taxon>
        <taxon>Zoogloeaceae</taxon>
        <taxon>Uliginosibacterium</taxon>
    </lineage>
</organism>
<reference evidence="4 5" key="1">
    <citation type="submission" date="2024-07" db="EMBL/GenBank/DDBJ databases">
        <title>Uliginosibacterium paludis KCTC:42655.</title>
        <authorList>
            <person name="Kim M.K."/>
        </authorList>
    </citation>
    <scope>NUCLEOTIDE SEQUENCE [LARGE SCALE GENOMIC DNA]</scope>
    <source>
        <strain evidence="4 5">KCTC 42655</strain>
    </source>
</reference>
<dbReference type="Proteomes" id="UP001548590">
    <property type="component" value="Unassembled WGS sequence"/>
</dbReference>
<dbReference type="Pfam" id="PF01370">
    <property type="entry name" value="Epimerase"/>
    <property type="match status" value="1"/>
</dbReference>
<dbReference type="SUPFAM" id="SSF51735">
    <property type="entry name" value="NAD(P)-binding Rossmann-fold domains"/>
    <property type="match status" value="1"/>
</dbReference>
<evidence type="ECO:0000256" key="1">
    <source>
        <dbReference type="ARBA" id="ARBA00009353"/>
    </source>
</evidence>
<evidence type="ECO:0000313" key="5">
    <source>
        <dbReference type="Proteomes" id="UP001548590"/>
    </source>
</evidence>
<comment type="caution">
    <text evidence="4">The sequence shown here is derived from an EMBL/GenBank/DDBJ whole genome shotgun (WGS) entry which is preliminary data.</text>
</comment>
<evidence type="ECO:0000313" key="4">
    <source>
        <dbReference type="EMBL" id="MET1491414.1"/>
    </source>
</evidence>
<dbReference type="InterPro" id="IPR013549">
    <property type="entry name" value="DUF1731"/>
</dbReference>
<dbReference type="PANTHER" id="PTHR11092">
    <property type="entry name" value="SUGAR NUCLEOTIDE EPIMERASE RELATED"/>
    <property type="match status" value="1"/>
</dbReference>
<dbReference type="NCBIfam" id="TIGR01777">
    <property type="entry name" value="yfcH"/>
    <property type="match status" value="1"/>
</dbReference>
<feature type="domain" description="DUF1731" evidence="3">
    <location>
        <begin position="253"/>
        <end position="297"/>
    </location>
</feature>
<keyword evidence="5" id="KW-1185">Reference proteome</keyword>
<proteinExistence type="inferred from homology"/>
<evidence type="ECO:0000259" key="2">
    <source>
        <dbReference type="Pfam" id="PF01370"/>
    </source>
</evidence>
<gene>
    <name evidence="4" type="ORF">ABVT11_16365</name>
</gene>
<dbReference type="Gene3D" id="3.40.50.720">
    <property type="entry name" value="NAD(P)-binding Rossmann-like Domain"/>
    <property type="match status" value="1"/>
</dbReference>
<dbReference type="EMBL" id="JBEWLZ010000011">
    <property type="protein sequence ID" value="MET1491414.1"/>
    <property type="molecule type" value="Genomic_DNA"/>
</dbReference>
<dbReference type="InterPro" id="IPR001509">
    <property type="entry name" value="Epimerase_deHydtase"/>
</dbReference>
<dbReference type="InterPro" id="IPR036291">
    <property type="entry name" value="NAD(P)-bd_dom_sf"/>
</dbReference>